<proteinExistence type="predicted"/>
<evidence type="ECO:0000313" key="3">
    <source>
        <dbReference type="Proteomes" id="UP000326939"/>
    </source>
</evidence>
<gene>
    <name evidence="2" type="ORF">DKX38_003496</name>
</gene>
<keyword evidence="3" id="KW-1185">Reference proteome</keyword>
<feature type="region of interest" description="Disordered" evidence="1">
    <location>
        <begin position="1"/>
        <end position="21"/>
    </location>
</feature>
<dbReference type="EMBL" id="VDCV01000002">
    <property type="protein sequence ID" value="KAB5569703.1"/>
    <property type="molecule type" value="Genomic_DNA"/>
</dbReference>
<organism evidence="2 3">
    <name type="scientific">Salix brachista</name>
    <dbReference type="NCBI Taxonomy" id="2182728"/>
    <lineage>
        <taxon>Eukaryota</taxon>
        <taxon>Viridiplantae</taxon>
        <taxon>Streptophyta</taxon>
        <taxon>Embryophyta</taxon>
        <taxon>Tracheophyta</taxon>
        <taxon>Spermatophyta</taxon>
        <taxon>Magnoliopsida</taxon>
        <taxon>eudicotyledons</taxon>
        <taxon>Gunneridae</taxon>
        <taxon>Pentapetalae</taxon>
        <taxon>rosids</taxon>
        <taxon>fabids</taxon>
        <taxon>Malpighiales</taxon>
        <taxon>Salicaceae</taxon>
        <taxon>Saliceae</taxon>
        <taxon>Salix</taxon>
    </lineage>
</organism>
<name>A0A5N5NS89_9ROSI</name>
<feature type="compositionally biased region" description="Basic residues" evidence="1">
    <location>
        <begin position="1"/>
        <end position="11"/>
    </location>
</feature>
<protein>
    <submittedName>
        <fullName evidence="2">Uncharacterized protein</fullName>
    </submittedName>
</protein>
<evidence type="ECO:0000256" key="1">
    <source>
        <dbReference type="SAM" id="MobiDB-lite"/>
    </source>
</evidence>
<dbReference type="Proteomes" id="UP000326939">
    <property type="component" value="Chromosome 2"/>
</dbReference>
<reference evidence="3" key="1">
    <citation type="journal article" date="2019" name="Gigascience">
        <title>De novo genome assembly of the endangered Acer yangbiense, a plant species with extremely small populations endemic to Yunnan Province, China.</title>
        <authorList>
            <person name="Yang J."/>
            <person name="Wariss H.M."/>
            <person name="Tao L."/>
            <person name="Zhang R."/>
            <person name="Yun Q."/>
            <person name="Hollingsworth P."/>
            <person name="Dao Z."/>
            <person name="Luo G."/>
            <person name="Guo H."/>
            <person name="Ma Y."/>
            <person name="Sun W."/>
        </authorList>
    </citation>
    <scope>NUCLEOTIDE SEQUENCE [LARGE SCALE GENOMIC DNA]</scope>
    <source>
        <strain evidence="3">cv. br00</strain>
    </source>
</reference>
<dbReference type="AlphaFoldDB" id="A0A5N5NS89"/>
<comment type="caution">
    <text evidence="2">The sequence shown here is derived from an EMBL/GenBank/DDBJ whole genome shotgun (WGS) entry which is preliminary data.</text>
</comment>
<sequence length="96" mass="10842">MQKGRPVRKPPSKIEGTRLRSIRTSPLQLLQSGKTQLRSALNQPSKKIEDAKLARGFRTTLHEFQKAQQLPSERESAHSPYLPPQLMDSNLLVSPD</sequence>
<feature type="compositionally biased region" description="Polar residues" evidence="1">
    <location>
        <begin position="87"/>
        <end position="96"/>
    </location>
</feature>
<evidence type="ECO:0000313" key="2">
    <source>
        <dbReference type="EMBL" id="KAB5569703.1"/>
    </source>
</evidence>
<accession>A0A5N5NS89</accession>
<feature type="region of interest" description="Disordered" evidence="1">
    <location>
        <begin position="64"/>
        <end position="96"/>
    </location>
</feature>